<accession>A0ABN1TRF9</accession>
<gene>
    <name evidence="2" type="ORF">GCM10009668_16430</name>
</gene>
<sequence length="422" mass="42935">MRRRLLTAAALSLALTPMLTATTSAATGAAATGEWQDGTSSSDTVISCPTQTAGIGTSANTGWMSPTGQVPKVGEKFYLRGYIGLISLPCSGKVATIPEILAPPGIEFVDEPVKWAVYKASEGGTLGAGGLDFFNGVNGGYVITQTGDEPFVLRQGEIFEFQFPVRATRPLKGTATQAPTCLSRRDGSKPCPVAQSGDHLQIAFAVGGHGGDKSYVTPYVPLFAAGAGDSGGPVSISGGPREDAVVATTSAAFTVSAPGAPSCTLDGRARACGNGKVSLSGLAPGSHVFKASSGGHSASRTWTVPHAARAFKRSGKWSLARSSAAYGGQALTSKKKGASATLSVRGAKRLALVAGMGRGHGTVKVYAGSRLLKTVRLAASRTVSKRVISLGSLGSGWSGKVKVVVASNGKPVRLEGLGVVTR</sequence>
<dbReference type="EMBL" id="BAAALG010000006">
    <property type="protein sequence ID" value="GAA1099453.1"/>
    <property type="molecule type" value="Genomic_DNA"/>
</dbReference>
<comment type="caution">
    <text evidence="2">The sequence shown here is derived from an EMBL/GenBank/DDBJ whole genome shotgun (WGS) entry which is preliminary data.</text>
</comment>
<evidence type="ECO:0000313" key="3">
    <source>
        <dbReference type="Proteomes" id="UP001501581"/>
    </source>
</evidence>
<dbReference type="Proteomes" id="UP001501581">
    <property type="component" value="Unassembled WGS sequence"/>
</dbReference>
<organism evidence="2 3">
    <name type="scientific">Nocardioides dubius</name>
    <dbReference type="NCBI Taxonomy" id="317019"/>
    <lineage>
        <taxon>Bacteria</taxon>
        <taxon>Bacillati</taxon>
        <taxon>Actinomycetota</taxon>
        <taxon>Actinomycetes</taxon>
        <taxon>Propionibacteriales</taxon>
        <taxon>Nocardioidaceae</taxon>
        <taxon>Nocardioides</taxon>
    </lineage>
</organism>
<proteinExistence type="predicted"/>
<keyword evidence="1" id="KW-0732">Signal</keyword>
<feature type="signal peptide" evidence="1">
    <location>
        <begin position="1"/>
        <end position="21"/>
    </location>
</feature>
<evidence type="ECO:0008006" key="4">
    <source>
        <dbReference type="Google" id="ProtNLM"/>
    </source>
</evidence>
<name>A0ABN1TRF9_9ACTN</name>
<dbReference type="RefSeq" id="WP_343993215.1">
    <property type="nucleotide sequence ID" value="NZ_BAAALG010000006.1"/>
</dbReference>
<keyword evidence="3" id="KW-1185">Reference proteome</keyword>
<reference evidence="2 3" key="1">
    <citation type="journal article" date="2019" name="Int. J. Syst. Evol. Microbiol.">
        <title>The Global Catalogue of Microorganisms (GCM) 10K type strain sequencing project: providing services to taxonomists for standard genome sequencing and annotation.</title>
        <authorList>
            <consortium name="The Broad Institute Genomics Platform"/>
            <consortium name="The Broad Institute Genome Sequencing Center for Infectious Disease"/>
            <person name="Wu L."/>
            <person name="Ma J."/>
        </authorList>
    </citation>
    <scope>NUCLEOTIDE SEQUENCE [LARGE SCALE GENOMIC DNA]</scope>
    <source>
        <strain evidence="2 3">JCM 13008</strain>
    </source>
</reference>
<evidence type="ECO:0000256" key="1">
    <source>
        <dbReference type="SAM" id="SignalP"/>
    </source>
</evidence>
<protein>
    <recommendedName>
        <fullName evidence="4">Ig-like domain repeat protein</fullName>
    </recommendedName>
</protein>
<feature type="chain" id="PRO_5045750985" description="Ig-like domain repeat protein" evidence="1">
    <location>
        <begin position="22"/>
        <end position="422"/>
    </location>
</feature>
<evidence type="ECO:0000313" key="2">
    <source>
        <dbReference type="EMBL" id="GAA1099453.1"/>
    </source>
</evidence>